<name>A0AAF0F2K0_9BASI</name>
<dbReference type="RefSeq" id="XP_060122244.1">
    <property type="nucleotide sequence ID" value="XM_060266261.1"/>
</dbReference>
<protein>
    <submittedName>
        <fullName evidence="2">Uncharacterized protein</fullName>
    </submittedName>
</protein>
<dbReference type="Proteomes" id="UP001217754">
    <property type="component" value="Chromosome 3"/>
</dbReference>
<feature type="compositionally biased region" description="Low complexity" evidence="1">
    <location>
        <begin position="15"/>
        <end position="25"/>
    </location>
</feature>
<reference evidence="2" key="1">
    <citation type="submission" date="2023-03" db="EMBL/GenBank/DDBJ databases">
        <title>Mating type loci evolution in Malassezia.</title>
        <authorList>
            <person name="Coelho M.A."/>
        </authorList>
    </citation>
    <scope>NUCLEOTIDE SEQUENCE</scope>
    <source>
        <strain evidence="2">CBS 9431</strain>
    </source>
</reference>
<feature type="compositionally biased region" description="Low complexity" evidence="1">
    <location>
        <begin position="294"/>
        <end position="309"/>
    </location>
</feature>
<evidence type="ECO:0000313" key="2">
    <source>
        <dbReference type="EMBL" id="WFD39347.1"/>
    </source>
</evidence>
<dbReference type="EMBL" id="CP119960">
    <property type="protein sequence ID" value="WFD39347.1"/>
    <property type="molecule type" value="Genomic_DNA"/>
</dbReference>
<gene>
    <name evidence="2" type="ORF">MJAP1_002319</name>
</gene>
<evidence type="ECO:0000256" key="1">
    <source>
        <dbReference type="SAM" id="MobiDB-lite"/>
    </source>
</evidence>
<accession>A0AAF0F2K0</accession>
<keyword evidence="3" id="KW-1185">Reference proteome</keyword>
<evidence type="ECO:0000313" key="3">
    <source>
        <dbReference type="Proteomes" id="UP001217754"/>
    </source>
</evidence>
<sequence length="359" mass="39378">MSLPAILRNPRLRHLQQPPRQRLSPSAGPGVANNDPRVGKRRMRRTENSRFASNPHTVRPTASDYEVRPNSVRSTFEVQRDGKSTRLEKITESYVPDFASPQHDSAAFEVSSAMSGQFTISLRDAQQFLRARQSTQNSVECMTRAMDAVSLSAPSTLGVPTNPGTFIEQLIATASREISTWLQQTVHLQNSEGGGSRREILTRPSSSVRDSTAILELRRTPSLLVWHIDDAYNRLAVHCVARVLDCPSFSRAVLSGERAPGSVDRHTWILHPNPLVRGKRARRAIAQRPVHNRTSSTSTAGSVTSSAVGPDPDALPLTAGILQHSVGGLNTPPVTDYEYTSTEEFTESDRGETASDVDP</sequence>
<feature type="region of interest" description="Disordered" evidence="1">
    <location>
        <begin position="1"/>
        <end position="68"/>
    </location>
</feature>
<dbReference type="AlphaFoldDB" id="A0AAF0F2K0"/>
<organism evidence="2 3">
    <name type="scientific">Malassezia japonica</name>
    <dbReference type="NCBI Taxonomy" id="223818"/>
    <lineage>
        <taxon>Eukaryota</taxon>
        <taxon>Fungi</taxon>
        <taxon>Dikarya</taxon>
        <taxon>Basidiomycota</taxon>
        <taxon>Ustilaginomycotina</taxon>
        <taxon>Malasseziomycetes</taxon>
        <taxon>Malasseziales</taxon>
        <taxon>Malasseziaceae</taxon>
        <taxon>Malassezia</taxon>
    </lineage>
</organism>
<dbReference type="GeneID" id="85225970"/>
<feature type="region of interest" description="Disordered" evidence="1">
    <location>
        <begin position="285"/>
        <end position="359"/>
    </location>
</feature>
<proteinExistence type="predicted"/>